<dbReference type="GO" id="GO:0046872">
    <property type="term" value="F:metal ion binding"/>
    <property type="evidence" value="ECO:0007669"/>
    <property type="project" value="InterPro"/>
</dbReference>
<dbReference type="STRING" id="742743.HMPREF9453_00272"/>
<dbReference type="InterPro" id="IPR015914">
    <property type="entry name" value="PAPs_N"/>
</dbReference>
<keyword evidence="6" id="KW-1185">Reference proteome</keyword>
<organism evidence="5 6">
    <name type="scientific">Dialister succinatiphilus YIT 11850</name>
    <dbReference type="NCBI Taxonomy" id="742743"/>
    <lineage>
        <taxon>Bacteria</taxon>
        <taxon>Bacillati</taxon>
        <taxon>Bacillota</taxon>
        <taxon>Negativicutes</taxon>
        <taxon>Veillonellales</taxon>
        <taxon>Veillonellaceae</taxon>
        <taxon>Dialister</taxon>
    </lineage>
</organism>
<dbReference type="InterPro" id="IPR029052">
    <property type="entry name" value="Metallo-depent_PP-like"/>
</dbReference>
<dbReference type="HOGENOM" id="CLU_035600_1_1_9"/>
<dbReference type="PROSITE" id="PS51257">
    <property type="entry name" value="PROKAR_LIPOPROTEIN"/>
    <property type="match status" value="1"/>
</dbReference>
<dbReference type="PATRIC" id="fig|742743.3.peg.276"/>
<evidence type="ECO:0000259" key="3">
    <source>
        <dbReference type="Pfam" id="PF00149"/>
    </source>
</evidence>
<dbReference type="InterPro" id="IPR008963">
    <property type="entry name" value="Purple_acid_Pase-like_N"/>
</dbReference>
<dbReference type="PANTHER" id="PTHR45867">
    <property type="entry name" value="PURPLE ACID PHOSPHATASE"/>
    <property type="match status" value="1"/>
</dbReference>
<protein>
    <recommendedName>
        <fullName evidence="7">Fibronectin type-III domain-containing protein</fullName>
    </recommendedName>
</protein>
<dbReference type="SUPFAM" id="SSF56300">
    <property type="entry name" value="Metallo-dependent phosphatases"/>
    <property type="match status" value="1"/>
</dbReference>
<keyword evidence="1 2" id="KW-0732">Signal</keyword>
<evidence type="ECO:0000259" key="4">
    <source>
        <dbReference type="Pfam" id="PF16656"/>
    </source>
</evidence>
<evidence type="ECO:0000256" key="1">
    <source>
        <dbReference type="ARBA" id="ARBA00022729"/>
    </source>
</evidence>
<name>H1CY34_9FIRM</name>
<dbReference type="Pfam" id="PF16656">
    <property type="entry name" value="Pur_ac_phosph_N"/>
    <property type="match status" value="1"/>
</dbReference>
<sequence length="428" mass="48770">MNQKWTALLVALGLTAAVTAGCGNQAAPSSRQAASGPVTETMKPFNVHQVVAGDNEKGRTVMWEMPTDKENSLEYRKKGTETIYSVSASGERLEGNRGISNGTVYTAELKGLEKGTDYEYRTREENRVSSWYPLHTDNGGPFKAIVTSDSQSSDYTDWKNLIHQAAKDNQDAAFMIALGDLVDNGEDEYQWQTWFESSGDLLSRIPVAPALGNHEAYSLDWKNHMPQRYLTHFNLPDNGNKNLKNHYYSFDWGNVHFTVLDTSLYEEKEWLPDLYEKEKVWLEKDLRETKQKWKVVLMHKDPLQYGFADENRPHREEGFSEEGQAFMPFFDKYGVDLVISAHLHTYRDRGHIYDFKRSDKGPVYVIDGLSGNVRYPDLWKQHALDQYVAPQPESDNYSILEADGSQLTLTGYLPDGTKLHETVVKKGE</sequence>
<evidence type="ECO:0008006" key="7">
    <source>
        <dbReference type="Google" id="ProtNLM"/>
    </source>
</evidence>
<reference evidence="5 6" key="1">
    <citation type="submission" date="2011-11" db="EMBL/GenBank/DDBJ databases">
        <title>The Genome Sequence of Dialister succinatiphilus YIT 11850.</title>
        <authorList>
            <consortium name="The Broad Institute Genome Sequencing Platform"/>
            <person name="Earl A."/>
            <person name="Ward D."/>
            <person name="Feldgarden M."/>
            <person name="Gevers D."/>
            <person name="Morotomi M."/>
            <person name="Young S.K."/>
            <person name="Zeng Q."/>
            <person name="Gargeya S."/>
            <person name="Fitzgerald M."/>
            <person name="Haas B."/>
            <person name="Abouelleil A."/>
            <person name="Alvarado L."/>
            <person name="Arachchi H.M."/>
            <person name="Berlin A."/>
            <person name="Brown A."/>
            <person name="Chapman S.B."/>
            <person name="Dunbar C."/>
            <person name="Gearin G."/>
            <person name="Goldberg J."/>
            <person name="Griggs A."/>
            <person name="Gujja S."/>
            <person name="Heiman D."/>
            <person name="Howarth C."/>
            <person name="Lui A."/>
            <person name="MacDonald P.J.P."/>
            <person name="Montmayeur A."/>
            <person name="Murphy C."/>
            <person name="Neiman D."/>
            <person name="Pearson M."/>
            <person name="Priest M."/>
            <person name="Roberts A."/>
            <person name="Saif S."/>
            <person name="Shea T."/>
            <person name="Sisk P."/>
            <person name="Stolte C."/>
            <person name="Sykes S."/>
            <person name="Wortman J."/>
            <person name="Nusbaum C."/>
            <person name="Birren B."/>
        </authorList>
    </citation>
    <scope>NUCLEOTIDE SEQUENCE [LARGE SCALE GENOMIC DNA]</scope>
    <source>
        <strain evidence="5 6">YIT 11850</strain>
    </source>
</reference>
<dbReference type="SUPFAM" id="SSF49363">
    <property type="entry name" value="Purple acid phosphatase, N-terminal domain"/>
    <property type="match status" value="1"/>
</dbReference>
<dbReference type="Gene3D" id="3.60.21.10">
    <property type="match status" value="1"/>
</dbReference>
<dbReference type="PANTHER" id="PTHR45867:SF3">
    <property type="entry name" value="ACID PHOSPHATASE TYPE 7"/>
    <property type="match status" value="1"/>
</dbReference>
<dbReference type="RefSeq" id="WP_008858778.1">
    <property type="nucleotide sequence ID" value="NZ_JH591187.1"/>
</dbReference>
<dbReference type="Pfam" id="PF00149">
    <property type="entry name" value="Metallophos"/>
    <property type="match status" value="1"/>
</dbReference>
<dbReference type="Gene3D" id="2.60.40.380">
    <property type="entry name" value="Purple acid phosphatase-like, N-terminal"/>
    <property type="match status" value="1"/>
</dbReference>
<proteinExistence type="predicted"/>
<dbReference type="AlphaFoldDB" id="H1CY34"/>
<dbReference type="Proteomes" id="UP000003277">
    <property type="component" value="Unassembled WGS sequence"/>
</dbReference>
<dbReference type="EMBL" id="ADLT01000008">
    <property type="protein sequence ID" value="EHO63801.1"/>
    <property type="molecule type" value="Genomic_DNA"/>
</dbReference>
<dbReference type="eggNOG" id="COG1409">
    <property type="taxonomic scope" value="Bacteria"/>
</dbReference>
<dbReference type="InterPro" id="IPR004843">
    <property type="entry name" value="Calcineurin-like_PHP"/>
</dbReference>
<evidence type="ECO:0000256" key="2">
    <source>
        <dbReference type="SAM" id="SignalP"/>
    </source>
</evidence>
<evidence type="ECO:0000313" key="5">
    <source>
        <dbReference type="EMBL" id="EHO63801.1"/>
    </source>
</evidence>
<accession>H1CY34</accession>
<feature type="chain" id="PRO_5039398809" description="Fibronectin type-III domain-containing protein" evidence="2">
    <location>
        <begin position="21"/>
        <end position="428"/>
    </location>
</feature>
<comment type="caution">
    <text evidence="5">The sequence shown here is derived from an EMBL/GenBank/DDBJ whole genome shotgun (WGS) entry which is preliminary data.</text>
</comment>
<feature type="domain" description="Purple acid phosphatase N-terminal" evidence="4">
    <location>
        <begin position="44"/>
        <end position="136"/>
    </location>
</feature>
<gene>
    <name evidence="5" type="ORF">HMPREF9453_00272</name>
</gene>
<dbReference type="OrthoDB" id="9809781at2"/>
<feature type="signal peptide" evidence="2">
    <location>
        <begin position="1"/>
        <end position="20"/>
    </location>
</feature>
<feature type="domain" description="Calcineurin-like phosphoesterase" evidence="3">
    <location>
        <begin position="143"/>
        <end position="346"/>
    </location>
</feature>
<dbReference type="GO" id="GO:0003993">
    <property type="term" value="F:acid phosphatase activity"/>
    <property type="evidence" value="ECO:0007669"/>
    <property type="project" value="InterPro"/>
</dbReference>
<evidence type="ECO:0000313" key="6">
    <source>
        <dbReference type="Proteomes" id="UP000003277"/>
    </source>
</evidence>